<protein>
    <recommendedName>
        <fullName evidence="3">Integrase</fullName>
    </recommendedName>
</protein>
<dbReference type="Proteomes" id="UP000000233">
    <property type="component" value="Chromosome"/>
</dbReference>
<dbReference type="AlphaFoldDB" id="A4VH41"/>
<dbReference type="EMBL" id="CP000304">
    <property type="protein sequence ID" value="ABP78292.1"/>
    <property type="molecule type" value="Genomic_DNA"/>
</dbReference>
<proteinExistence type="predicted"/>
<gene>
    <name evidence="1" type="ordered locus">PST_0586</name>
</gene>
<reference evidence="1 2" key="1">
    <citation type="journal article" date="2008" name="Proc. Natl. Acad. Sci. U.S.A.">
        <title>Nitrogen fixation island and rhizosphere competence traits in the genome of root-associated Pseudomonas stutzeri A1501.</title>
        <authorList>
            <person name="Yan Y."/>
            <person name="Yang J."/>
            <person name="Dou Y."/>
            <person name="Chen M."/>
            <person name="Ping S."/>
            <person name="Peng J."/>
            <person name="Lu W."/>
            <person name="Zhang W."/>
            <person name="Yao Z."/>
            <person name="Li H."/>
            <person name="Liu W."/>
            <person name="He S."/>
            <person name="Geng L."/>
            <person name="Zhang X."/>
            <person name="Yang F."/>
            <person name="Yu H."/>
            <person name="Zhan Y."/>
            <person name="Li D."/>
            <person name="Lin Z."/>
            <person name="Wang Y."/>
            <person name="Elmerich C."/>
            <person name="Lin M."/>
            <person name="Jin Q."/>
        </authorList>
    </citation>
    <scope>NUCLEOTIDE SEQUENCE [LARGE SCALE GENOMIC DNA]</scope>
    <source>
        <strain evidence="1 2">A1501</strain>
    </source>
</reference>
<evidence type="ECO:0008006" key="3">
    <source>
        <dbReference type="Google" id="ProtNLM"/>
    </source>
</evidence>
<organism evidence="1 2">
    <name type="scientific">Stutzerimonas stutzeri (strain A1501)</name>
    <name type="common">Pseudomonas stutzeri</name>
    <dbReference type="NCBI Taxonomy" id="379731"/>
    <lineage>
        <taxon>Bacteria</taxon>
        <taxon>Pseudomonadati</taxon>
        <taxon>Pseudomonadota</taxon>
        <taxon>Gammaproteobacteria</taxon>
        <taxon>Pseudomonadales</taxon>
        <taxon>Pseudomonadaceae</taxon>
        <taxon>Stutzerimonas</taxon>
    </lineage>
</organism>
<accession>A4VH41</accession>
<sequence>MNSRQQFEHRANTQIITLSEVTQEFAEPERLRLQLSSKLRKKPFDIGSFAYVIRVKNESVWDDRGTPVVIESFVESRRELIVRLLESFVGQRDSTVLTRLNGIEYFIDWLNTQGYREVFASAAQAQQAYRDYTSHLNHQVAHQVWKPISAKGIQGFVSQTIELLYPEDSRHILGGAVTIIAEKGSEAASAAHVEVYRDVCLAIARQCSAFVLNAQPYPVVVTVRDYEVVGFPSSLGWVGPFKESPLSYNAGERRIATVEEYWAAADKLGRKRRPKSWLEHELALAQANVDAANEDDHHRHRLQVAGLAVKAYASLFLMITGATPTEFDQFSYADALAVEKSPIKKELSAVKFRAGGKATLYNIGQYTGLPLLKEYLKLREWILNGVEHERLFFTMPMINKQVSTNNEFSEFNTSALLSNFFTSISGTFLNPKVPKLSPRKMRKHKSLGMHTAGVSPSTVAASLNHSEEVNLSTYSEATPEQQEAEFGQFWQAMHHAAKVVRDRSQRPAEGEIATAAGHCDGFNKPIHVRDLGAVAIEPNCRSQYGCLYCEHYICHSDEEDLHKLASLQYVINAVRKAAPDAAHAEALYKELSIRIEFILEALGERSDAVKQLVEAIKARVFEYGELTLFWESRLSRYEKMGVVF</sequence>
<name>A4VH41_STUS1</name>
<evidence type="ECO:0000313" key="1">
    <source>
        <dbReference type="EMBL" id="ABP78292.1"/>
    </source>
</evidence>
<dbReference type="eggNOG" id="COG0582">
    <property type="taxonomic scope" value="Bacteria"/>
</dbReference>
<dbReference type="HOGENOM" id="CLU_018245_0_0_6"/>
<keyword evidence="2" id="KW-1185">Reference proteome</keyword>
<evidence type="ECO:0000313" key="2">
    <source>
        <dbReference type="Proteomes" id="UP000000233"/>
    </source>
</evidence>
<dbReference type="KEGG" id="psa:PST_0586"/>
<dbReference type="RefSeq" id="WP_011911818.1">
    <property type="nucleotide sequence ID" value="NC_009434.1"/>
</dbReference>